<dbReference type="eggNOG" id="COG1424">
    <property type="taxonomic scope" value="Bacteria"/>
</dbReference>
<dbReference type="EMBL" id="AP012292">
    <property type="protein sequence ID" value="BAL82014.1"/>
    <property type="molecule type" value="Genomic_DNA"/>
</dbReference>
<dbReference type="InterPro" id="IPR050087">
    <property type="entry name" value="AON_synthase_class-II"/>
</dbReference>
<dbReference type="OrthoDB" id="9807157at2"/>
<evidence type="ECO:0000256" key="15">
    <source>
        <dbReference type="ARBA" id="ARBA00049553"/>
    </source>
</evidence>
<evidence type="ECO:0000256" key="10">
    <source>
        <dbReference type="ARBA" id="ARBA00022756"/>
    </source>
</evidence>
<keyword evidence="12 16" id="KW-0460">Magnesium</keyword>
<dbReference type="InterPro" id="IPR001917">
    <property type="entry name" value="Aminotrans_II_pyridoxalP_BS"/>
</dbReference>
<accession>I0GMM7</accession>
<evidence type="ECO:0000256" key="18">
    <source>
        <dbReference type="RuleBase" id="RU003693"/>
    </source>
</evidence>
<dbReference type="PROSITE" id="PS00599">
    <property type="entry name" value="AA_TRANSFER_CLASS_2"/>
    <property type="match status" value="1"/>
</dbReference>
<dbReference type="UniPathway" id="UPA00078"/>
<evidence type="ECO:0000256" key="3">
    <source>
        <dbReference type="ARBA" id="ARBA00004746"/>
    </source>
</evidence>
<dbReference type="NCBIfam" id="TIGR00858">
    <property type="entry name" value="bioF"/>
    <property type="match status" value="1"/>
</dbReference>
<dbReference type="GO" id="GO:0009102">
    <property type="term" value="P:biotin biosynthetic process"/>
    <property type="evidence" value="ECO:0007669"/>
    <property type="project" value="UniProtKB-UniRule"/>
</dbReference>
<keyword evidence="11 16" id="KW-0067">ATP-binding</keyword>
<dbReference type="HOGENOM" id="CLU_028958_0_0_9"/>
<dbReference type="KEGG" id="sri:SELR_03060"/>
<keyword evidence="13 17" id="KW-0663">Pyridoxal phosphate</keyword>
<comment type="catalytic activity">
    <reaction evidence="15 16">
        <text>heptanedioate + ATP + CoA = 6-carboxyhexanoyl-CoA + AMP + diphosphate</text>
        <dbReference type="Rhea" id="RHEA:14781"/>
        <dbReference type="ChEBI" id="CHEBI:30616"/>
        <dbReference type="ChEBI" id="CHEBI:33019"/>
        <dbReference type="ChEBI" id="CHEBI:36165"/>
        <dbReference type="ChEBI" id="CHEBI:57287"/>
        <dbReference type="ChEBI" id="CHEBI:57360"/>
        <dbReference type="ChEBI" id="CHEBI:456215"/>
        <dbReference type="EC" id="6.2.1.14"/>
    </reaction>
</comment>
<evidence type="ECO:0000256" key="16">
    <source>
        <dbReference type="HAMAP-Rule" id="MF_00668"/>
    </source>
</evidence>
<dbReference type="CDD" id="cd06454">
    <property type="entry name" value="KBL_like"/>
    <property type="match status" value="1"/>
</dbReference>
<dbReference type="Gene3D" id="3.90.1150.10">
    <property type="entry name" value="Aspartate Aminotransferase, domain 1"/>
    <property type="match status" value="1"/>
</dbReference>
<evidence type="ECO:0000256" key="7">
    <source>
        <dbReference type="ARBA" id="ARBA00022598"/>
    </source>
</evidence>
<dbReference type="NCBIfam" id="TIGR01204">
    <property type="entry name" value="bioW"/>
    <property type="match status" value="1"/>
</dbReference>
<comment type="similarity">
    <text evidence="5 18">Belongs to the class-II pyridoxal-phosphate-dependent aminotransferase family. BioF subfamily.</text>
</comment>
<feature type="domain" description="Aminotransferase class I/classII large" evidence="19">
    <location>
        <begin position="294"/>
        <end position="632"/>
    </location>
</feature>
<evidence type="ECO:0000313" key="20">
    <source>
        <dbReference type="EMBL" id="BAL82014.1"/>
    </source>
</evidence>
<comment type="function">
    <text evidence="18">Catalyzes the decarboxylative condensation of pimeloyl-[acyl-carrier protein] and L-alanine to produce 8-amino-7-oxononanoate (AON), [acyl-carrier protein], and carbon dioxide.</text>
</comment>
<dbReference type="Proteomes" id="UP000007887">
    <property type="component" value="Chromosome"/>
</dbReference>
<dbReference type="InterPro" id="IPR005499">
    <property type="entry name" value="BioW"/>
</dbReference>
<keyword evidence="10 16" id="KW-0093">Biotin biosynthesis</keyword>
<proteinExistence type="inferred from homology"/>
<reference evidence="20 21" key="1">
    <citation type="submission" date="2011-10" db="EMBL/GenBank/DDBJ databases">
        <title>Whole genome sequence of Selenomonas ruminantium subsp. lactilytica TAM6421.</title>
        <authorList>
            <person name="Oguchi A."/>
            <person name="Ankai A."/>
            <person name="Kaneko J."/>
            <person name="Yamada-Narita S."/>
            <person name="Fukui S."/>
            <person name="Takahashi M."/>
            <person name="Onodera T."/>
            <person name="Kojima S."/>
            <person name="Fushimi T."/>
            <person name="Abe N."/>
            <person name="Kamio Y."/>
            <person name="Yamazaki S."/>
            <person name="Fujita N."/>
        </authorList>
    </citation>
    <scope>NUCLEOTIDE SEQUENCE [LARGE SCALE GENOMIC DNA]</scope>
    <source>
        <strain evidence="21">NBRC 103574 / TAM6421</strain>
    </source>
</reference>
<dbReference type="InterPro" id="IPR015422">
    <property type="entry name" value="PyrdxlP-dep_Trfase_small"/>
</dbReference>
<dbReference type="RefSeq" id="WP_014423459.1">
    <property type="nucleotide sequence ID" value="NC_017068.1"/>
</dbReference>
<comment type="pathway">
    <text evidence="4 16">Metabolic intermediate metabolism; pimeloyl-CoA biosynthesis; pimeloyl-CoA from pimelate: step 1/1.</text>
</comment>
<dbReference type="EC" id="6.2.1.14" evidence="16"/>
<evidence type="ECO:0000256" key="5">
    <source>
        <dbReference type="ARBA" id="ARBA00010008"/>
    </source>
</evidence>
<dbReference type="InterPro" id="IPR004839">
    <property type="entry name" value="Aminotransferase_I/II_large"/>
</dbReference>
<comment type="catalytic activity">
    <reaction evidence="14 18">
        <text>6-carboxyhexanoyl-[ACP] + L-alanine + H(+) = (8S)-8-amino-7-oxononanoate + holo-[ACP] + CO2</text>
        <dbReference type="Rhea" id="RHEA:42288"/>
        <dbReference type="Rhea" id="RHEA-COMP:9685"/>
        <dbReference type="Rhea" id="RHEA-COMP:9955"/>
        <dbReference type="ChEBI" id="CHEBI:15378"/>
        <dbReference type="ChEBI" id="CHEBI:16526"/>
        <dbReference type="ChEBI" id="CHEBI:57972"/>
        <dbReference type="ChEBI" id="CHEBI:64479"/>
        <dbReference type="ChEBI" id="CHEBI:78846"/>
        <dbReference type="ChEBI" id="CHEBI:149468"/>
        <dbReference type="EC" id="2.3.1.47"/>
    </reaction>
</comment>
<sequence>MSVYSLKMRASRQNGLQAEHVSGAEKILAEEELPEQMQGLLERALHHAKGKADFVNMKIEAIDQSKLQYIDALPVSTHPVSSPAEGRDFILSVLEALGIHNGPAIMEHFKDTYGMRGAMLLDVDTLERLEPDHSRGIRATYMDAEHSLGRTAAAGKNHFQEAIVLASKVLHAPHIIAEICMSDDPDYITGYIATRKTGYVRITKMKEMGCPDGGRIFLYRGDRNDVAACMDYLEKQRVLVRHVPLTPAGDEVNITSPWAVYEKILQDKRQKHLYRETQEIATVQAPHIICRQKEQLLLASNNYLGLIDHDEVKAAAVAAVQKYGTGSGGARLTTGTLTIHNELERQLADFKGTEAAILFNTGYMANVGIISALGIKGSIIFSDERNHASIIDGCRLSHAKTVIYRHNDMHDLEEKLKLYAPCQGLIVTDAVFSMDGDIADLPQIMELAARYKVLTMVDEAHATGVIGETGRGIVEHFALKQKPDVLMGTLSKSLASEGGYACGSQLLIDYLRNTARSYIFSTSLCPAAIAAADKALSILRREPERVRKLRDNTAAFCESLQRNGIDASSESAIVPIILGDEKLAMMAAAELQQKGIFLSAIRYPTVAKGEARLRAAIMATHSKEELRDCARTIAEVITRTKLSLR</sequence>
<evidence type="ECO:0000256" key="9">
    <source>
        <dbReference type="ARBA" id="ARBA00022741"/>
    </source>
</evidence>
<dbReference type="GO" id="GO:0030170">
    <property type="term" value="F:pyridoxal phosphate binding"/>
    <property type="evidence" value="ECO:0007669"/>
    <property type="project" value="InterPro"/>
</dbReference>
<comment type="cofactor">
    <cofactor evidence="2 16">
        <name>Mg(2+)</name>
        <dbReference type="ChEBI" id="CHEBI:18420"/>
    </cofactor>
</comment>
<dbReference type="GO" id="GO:0005524">
    <property type="term" value="F:ATP binding"/>
    <property type="evidence" value="ECO:0007669"/>
    <property type="project" value="UniProtKB-KW"/>
</dbReference>
<evidence type="ECO:0000256" key="11">
    <source>
        <dbReference type="ARBA" id="ARBA00022840"/>
    </source>
</evidence>
<evidence type="ECO:0000256" key="13">
    <source>
        <dbReference type="ARBA" id="ARBA00022898"/>
    </source>
</evidence>
<organism evidence="20 21">
    <name type="scientific">Selenomonas ruminantium subsp. lactilytica (strain NBRC 103574 / TAM6421)</name>
    <dbReference type="NCBI Taxonomy" id="927704"/>
    <lineage>
        <taxon>Bacteria</taxon>
        <taxon>Bacillati</taxon>
        <taxon>Bacillota</taxon>
        <taxon>Negativicutes</taxon>
        <taxon>Selenomonadales</taxon>
        <taxon>Selenomonadaceae</taxon>
        <taxon>Selenomonas</taxon>
    </lineage>
</organism>
<dbReference type="Gene3D" id="3.40.640.10">
    <property type="entry name" value="Type I PLP-dependent aspartate aminotransferase-like (Major domain)"/>
    <property type="match status" value="1"/>
</dbReference>
<dbReference type="Pfam" id="PF00155">
    <property type="entry name" value="Aminotran_1_2"/>
    <property type="match status" value="1"/>
</dbReference>
<dbReference type="Pfam" id="PF03744">
    <property type="entry name" value="BioW"/>
    <property type="match status" value="1"/>
</dbReference>
<dbReference type="GO" id="GO:0008710">
    <property type="term" value="F:8-amino-7-oxononanoate synthase activity"/>
    <property type="evidence" value="ECO:0007669"/>
    <property type="project" value="UniProtKB-UniRule"/>
</dbReference>
<comment type="function">
    <text evidence="16">Catalyzes the transformation of pimelate into pimeloyl-CoA with concomitant hydrolysis of ATP to AMP.</text>
</comment>
<evidence type="ECO:0000313" key="21">
    <source>
        <dbReference type="Proteomes" id="UP000007887"/>
    </source>
</evidence>
<dbReference type="PANTHER" id="PTHR13693">
    <property type="entry name" value="CLASS II AMINOTRANSFERASE/8-AMINO-7-OXONONANOATE SYNTHASE"/>
    <property type="match status" value="1"/>
</dbReference>
<protein>
    <recommendedName>
        <fullName evidence="16">6-carboxyhexanoate--CoA ligase</fullName>
        <ecNumber evidence="16">6.2.1.14</ecNumber>
    </recommendedName>
    <alternativeName>
        <fullName evidence="16">Pimeloyl-CoA synthase</fullName>
    </alternativeName>
</protein>
<evidence type="ECO:0000256" key="8">
    <source>
        <dbReference type="ARBA" id="ARBA00022679"/>
    </source>
</evidence>
<dbReference type="UniPathway" id="UPA00999">
    <property type="reaction ID" value="UER00351"/>
</dbReference>
<evidence type="ECO:0000256" key="4">
    <source>
        <dbReference type="ARBA" id="ARBA00005075"/>
    </source>
</evidence>
<evidence type="ECO:0000256" key="2">
    <source>
        <dbReference type="ARBA" id="ARBA00001946"/>
    </source>
</evidence>
<comment type="similarity">
    <text evidence="16">Belongs to the BioW family.</text>
</comment>
<evidence type="ECO:0000256" key="17">
    <source>
        <dbReference type="PIRSR" id="PIRSR604723-51"/>
    </source>
</evidence>
<dbReference type="InterPro" id="IPR015421">
    <property type="entry name" value="PyrdxlP-dep_Trfase_major"/>
</dbReference>
<comment type="cofactor">
    <cofactor evidence="1 17 18">
        <name>pyridoxal 5'-phosphate</name>
        <dbReference type="ChEBI" id="CHEBI:597326"/>
    </cofactor>
</comment>
<dbReference type="FunFam" id="3.40.640.10:FF:000006">
    <property type="entry name" value="5-aminolevulinate synthase, mitochondrial"/>
    <property type="match status" value="1"/>
</dbReference>
<keyword evidence="8 18" id="KW-0808">Transferase</keyword>
<evidence type="ECO:0000256" key="12">
    <source>
        <dbReference type="ARBA" id="ARBA00022842"/>
    </source>
</evidence>
<evidence type="ECO:0000256" key="6">
    <source>
        <dbReference type="ARBA" id="ARBA00011738"/>
    </source>
</evidence>
<feature type="modified residue" description="N6-(pyridoxal phosphate)lysine" evidence="17">
    <location>
        <position position="492"/>
    </location>
</feature>
<evidence type="ECO:0000259" key="19">
    <source>
        <dbReference type="Pfam" id="PF00155"/>
    </source>
</evidence>
<keyword evidence="7 16" id="KW-0436">Ligase</keyword>
<dbReference type="SUPFAM" id="SSF53383">
    <property type="entry name" value="PLP-dependent transferases"/>
    <property type="match status" value="1"/>
</dbReference>
<evidence type="ECO:0000256" key="1">
    <source>
        <dbReference type="ARBA" id="ARBA00001933"/>
    </source>
</evidence>
<evidence type="ECO:0000256" key="14">
    <source>
        <dbReference type="ARBA" id="ARBA00047715"/>
    </source>
</evidence>
<comment type="subunit">
    <text evidence="6 16 18">Homodimer.</text>
</comment>
<name>I0GMM7_SELRL</name>
<dbReference type="InterPro" id="IPR015424">
    <property type="entry name" value="PyrdxlP-dep_Trfase"/>
</dbReference>
<dbReference type="InterPro" id="IPR004723">
    <property type="entry name" value="AONS_Archaea/Proteobacteria"/>
</dbReference>
<dbReference type="GO" id="GO:0000287">
    <property type="term" value="F:magnesium ion binding"/>
    <property type="evidence" value="ECO:0007669"/>
    <property type="project" value="UniProtKB-UniRule"/>
</dbReference>
<dbReference type="eggNOG" id="COG0156">
    <property type="taxonomic scope" value="Bacteria"/>
</dbReference>
<dbReference type="NCBIfam" id="NF002360">
    <property type="entry name" value="PRK01322.1"/>
    <property type="match status" value="1"/>
</dbReference>
<dbReference type="AlphaFoldDB" id="I0GMM7"/>
<keyword evidence="20" id="KW-0012">Acyltransferase</keyword>
<gene>
    <name evidence="20" type="primary">bioWF</name>
    <name evidence="16" type="synonym">bioW</name>
    <name evidence="20" type="ordered locus">SELR_03060</name>
</gene>
<dbReference type="HAMAP" id="MF_00668">
    <property type="entry name" value="BioW"/>
    <property type="match status" value="1"/>
</dbReference>
<comment type="pathway">
    <text evidence="3 18">Cofactor biosynthesis; biotin biosynthesis.</text>
</comment>
<keyword evidence="9 16" id="KW-0547">Nucleotide-binding</keyword>
<dbReference type="PATRIC" id="fig|927704.6.peg.315"/>
<dbReference type="GO" id="GO:0042410">
    <property type="term" value="F:6-carboxyhexanoate-CoA ligase activity"/>
    <property type="evidence" value="ECO:0007669"/>
    <property type="project" value="UniProtKB-UniRule"/>
</dbReference>